<proteinExistence type="predicted"/>
<feature type="compositionally biased region" description="Polar residues" evidence="2">
    <location>
        <begin position="140"/>
        <end position="149"/>
    </location>
</feature>
<dbReference type="AlphaFoldDB" id="A0A5J5D7D5"/>
<feature type="region of interest" description="Disordered" evidence="2">
    <location>
        <begin position="109"/>
        <end position="225"/>
    </location>
</feature>
<evidence type="ECO:0000313" key="4">
    <source>
        <dbReference type="Proteomes" id="UP000327493"/>
    </source>
</evidence>
<dbReference type="EMBL" id="VOFY01000010">
    <property type="protein sequence ID" value="KAA8588850.1"/>
    <property type="molecule type" value="Genomic_DNA"/>
</dbReference>
<feature type="compositionally biased region" description="Basic and acidic residues" evidence="2">
    <location>
        <begin position="671"/>
        <end position="687"/>
    </location>
</feature>
<comment type="caution">
    <text evidence="3">The sequence shown here is derived from an EMBL/GenBank/DDBJ whole genome shotgun (WGS) entry which is preliminary data.</text>
</comment>
<dbReference type="Proteomes" id="UP000327493">
    <property type="component" value="Chromosome 10"/>
</dbReference>
<sequence>MLLQADLLTPQSHHQLEVMHLQQRWQELKERERTAQQHNRLLLQQFDDAQDTLNEMITLTAAMKTIRKEYERYLEESSPHWQQQLEEKIQAAQRKRMDEYLRSCLKNTEDHVTKSSADRPSLSQGPSTMPKEIAVPPKHYSQNSHNQDGSPHLPFMQSSRQTFPQSQTARLHIRAPYQPQGSSHVPPSFLPPRIFPHPHSFQLNHHASTLGHHHPSPRQNPPGWASLQPDYHWSWAAGAAGIPSGSEPLWGQLYMEEPPSETVVAQAAGEEADTSRAPSSKRERSGGDRSSNASQELDIKPVRLSNGHAESSESSPVSREKRKKKQGRGRSQCSSSDRERCSSQKSSTTSSDIVIAAVTVAQSSESDDSSVKGRTSTSRMRRSGGLAAESPRAEKVAKGSKGVDSGSHKEESQSTSEELQSLIEESRSENVGNQSPDDKSENYREESESQREKQSGSISIRIENGGGAEMEEQKSSSSEHSSGREKDEEDLGDDGDAEEKEKNQTDVEKAERDVEDNDDASERKNRAEEEEETEDQDEESEKEGDSEENQSDRLKNEDGENTQQGSASSQDEEVDEDQSEEGEDNTEDGESDEEEEEQRRDKTEEAEERDSEDSIISPQDKSKKMHTVAEEASEDEDDDDEGGSKMGSSDDGSNDSSDDVEHLLAPQQSQKKKEKDLRADEKPKAICDVDIFQVDKSTKSDHPSDSDEFDNFYG</sequence>
<feature type="compositionally biased region" description="Low complexity" evidence="2">
    <location>
        <begin position="413"/>
        <end position="423"/>
    </location>
</feature>
<feature type="compositionally biased region" description="Acidic residues" evidence="2">
    <location>
        <begin position="487"/>
        <end position="498"/>
    </location>
</feature>
<feature type="region of interest" description="Disordered" evidence="2">
    <location>
        <begin position="261"/>
        <end position="714"/>
    </location>
</feature>
<protein>
    <submittedName>
        <fullName evidence="3">Uncharacterized protein</fullName>
    </submittedName>
</protein>
<organism evidence="3 4">
    <name type="scientific">Etheostoma spectabile</name>
    <name type="common">orangethroat darter</name>
    <dbReference type="NCBI Taxonomy" id="54343"/>
    <lineage>
        <taxon>Eukaryota</taxon>
        <taxon>Metazoa</taxon>
        <taxon>Chordata</taxon>
        <taxon>Craniata</taxon>
        <taxon>Vertebrata</taxon>
        <taxon>Euteleostomi</taxon>
        <taxon>Actinopterygii</taxon>
        <taxon>Neopterygii</taxon>
        <taxon>Teleostei</taxon>
        <taxon>Neoteleostei</taxon>
        <taxon>Acanthomorphata</taxon>
        <taxon>Eupercaria</taxon>
        <taxon>Perciformes</taxon>
        <taxon>Percoidei</taxon>
        <taxon>Percidae</taxon>
        <taxon>Etheostomatinae</taxon>
        <taxon>Etheostoma</taxon>
    </lineage>
</organism>
<accession>A0A5J5D7D5</accession>
<feature type="compositionally biased region" description="Acidic residues" evidence="2">
    <location>
        <begin position="604"/>
        <end position="613"/>
    </location>
</feature>
<keyword evidence="1" id="KW-0175">Coiled coil</keyword>
<feature type="compositionally biased region" description="Polar residues" evidence="2">
    <location>
        <begin position="156"/>
        <end position="169"/>
    </location>
</feature>
<gene>
    <name evidence="3" type="ORF">FQN60_010195</name>
</gene>
<reference evidence="3 4" key="1">
    <citation type="submission" date="2019-08" db="EMBL/GenBank/DDBJ databases">
        <title>A chromosome-level genome assembly, high-density linkage maps, and genome scans reveal the genomic architecture of hybrid incompatibilities underlying speciation via character displacement in darters (Percidae: Etheostominae).</title>
        <authorList>
            <person name="Moran R.L."/>
            <person name="Catchen J.M."/>
            <person name="Fuller R.C."/>
        </authorList>
    </citation>
    <scope>NUCLEOTIDE SEQUENCE [LARGE SCALE GENOMIC DNA]</scope>
    <source>
        <strain evidence="3">EspeVRDwgs_2016</strain>
        <tissue evidence="3">Muscle</tissue>
    </source>
</reference>
<evidence type="ECO:0000256" key="1">
    <source>
        <dbReference type="SAM" id="Coils"/>
    </source>
</evidence>
<feature type="compositionally biased region" description="Acidic residues" evidence="2">
    <location>
        <begin position="528"/>
        <end position="549"/>
    </location>
</feature>
<feature type="compositionally biased region" description="Basic and acidic residues" evidence="2">
    <location>
        <begin position="696"/>
        <end position="705"/>
    </location>
</feature>
<feature type="coiled-coil region" evidence="1">
    <location>
        <begin position="56"/>
        <end position="102"/>
    </location>
</feature>
<feature type="compositionally biased region" description="Basic and acidic residues" evidence="2">
    <location>
        <begin position="436"/>
        <end position="454"/>
    </location>
</feature>
<keyword evidence="4" id="KW-1185">Reference proteome</keyword>
<feature type="compositionally biased region" description="Acidic residues" evidence="2">
    <location>
        <begin position="570"/>
        <end position="596"/>
    </location>
</feature>
<name>A0A5J5D7D5_9PERO</name>
<feature type="compositionally biased region" description="Polar residues" evidence="2">
    <location>
        <begin position="308"/>
        <end position="317"/>
    </location>
</feature>
<evidence type="ECO:0000256" key="2">
    <source>
        <dbReference type="SAM" id="MobiDB-lite"/>
    </source>
</evidence>
<feature type="compositionally biased region" description="Acidic residues" evidence="2">
    <location>
        <begin position="631"/>
        <end position="641"/>
    </location>
</feature>
<feature type="compositionally biased region" description="Basic and acidic residues" evidence="2">
    <location>
        <begin position="499"/>
        <end position="512"/>
    </location>
</feature>
<evidence type="ECO:0000313" key="3">
    <source>
        <dbReference type="EMBL" id="KAA8588850.1"/>
    </source>
</evidence>